<sequence length="109" mass="12861">MNQFPDTFTRQVCHDILTKNQLELIKQVRDTFHKTTLKAVQDCDPEVVLEFPDKLWHEHRVTLIQEILERFGKIKIKTNNPDYNALKSITDTDDLPTNIKKVIIEFIKV</sequence>
<gene>
    <name evidence="1" type="ORF">Fadolivirus_1_923</name>
</gene>
<protein>
    <submittedName>
        <fullName evidence="1">Uncharacterized protein</fullName>
    </submittedName>
</protein>
<evidence type="ECO:0000313" key="2">
    <source>
        <dbReference type="Proteomes" id="UP001162001"/>
    </source>
</evidence>
<proteinExistence type="predicted"/>
<dbReference type="Proteomes" id="UP001162001">
    <property type="component" value="Segment"/>
</dbReference>
<evidence type="ECO:0000313" key="1">
    <source>
        <dbReference type="EMBL" id="QKF94381.1"/>
    </source>
</evidence>
<dbReference type="EMBL" id="MT418680">
    <property type="protein sequence ID" value="QKF94381.1"/>
    <property type="molecule type" value="Genomic_DNA"/>
</dbReference>
<name>A0A7D3R1H4_9VIRU</name>
<accession>A0A7D3R1H4</accession>
<keyword evidence="2" id="KW-1185">Reference proteome</keyword>
<organism evidence="1 2">
    <name type="scientific">Fadolivirus FV1/VV64</name>
    <dbReference type="NCBI Taxonomy" id="3070911"/>
    <lineage>
        <taxon>Viruses</taxon>
        <taxon>Varidnaviria</taxon>
        <taxon>Bamfordvirae</taxon>
        <taxon>Nucleocytoviricota</taxon>
        <taxon>Megaviricetes</taxon>
        <taxon>Imitervirales</taxon>
        <taxon>Mimiviridae</taxon>
        <taxon>Klosneuvirinae</taxon>
        <taxon>Fadolivirus</taxon>
        <taxon>Fadolivirus algeromassiliense</taxon>
    </lineage>
</organism>
<reference evidence="1 2" key="1">
    <citation type="submission" date="2020-04" db="EMBL/GenBank/DDBJ databases">
        <title>Advantages and limits of metagenomic assembly and binning of a giant virus.</title>
        <authorList>
            <person name="Schulz F."/>
            <person name="Andreani J."/>
            <person name="Francis R."/>
            <person name="Boudjemaa H."/>
            <person name="Bou Khalil J.Y."/>
            <person name="Lee J."/>
            <person name="La Scola B."/>
            <person name="Woyke T."/>
        </authorList>
    </citation>
    <scope>NUCLEOTIDE SEQUENCE [LARGE SCALE GENOMIC DNA]</scope>
    <source>
        <strain evidence="1 2">FV1/VV64</strain>
    </source>
</reference>